<reference evidence="1" key="1">
    <citation type="submission" date="2020-07" db="EMBL/GenBank/DDBJ databases">
        <title>Multicomponent nature underlies the extraordinary mechanical properties of spider dragline silk.</title>
        <authorList>
            <person name="Kono N."/>
            <person name="Nakamura H."/>
            <person name="Mori M."/>
            <person name="Yoshida Y."/>
            <person name="Ohtoshi R."/>
            <person name="Malay A.D."/>
            <person name="Moran D.A.P."/>
            <person name="Tomita M."/>
            <person name="Numata K."/>
            <person name="Arakawa K."/>
        </authorList>
    </citation>
    <scope>NUCLEOTIDE SEQUENCE</scope>
</reference>
<dbReference type="Proteomes" id="UP000887116">
    <property type="component" value="Unassembled WGS sequence"/>
</dbReference>
<sequence>MFRAIFPGSLQLTGHSNSERNITNRKYFLHFYLLPSPAATRKCSFFLLRTLSPRASRNIPSYPLLKIPVDPPPFILMENQFIPMVGGRRGGADEEVVTQPLSDISPRPKDSFLSLFHLFSLSPFLRRDRAGYLARESTIIAPPPFPWNKRLEMMSA</sequence>
<organism evidence="1 2">
    <name type="scientific">Trichonephila clavata</name>
    <name type="common">Joro spider</name>
    <name type="synonym">Nephila clavata</name>
    <dbReference type="NCBI Taxonomy" id="2740835"/>
    <lineage>
        <taxon>Eukaryota</taxon>
        <taxon>Metazoa</taxon>
        <taxon>Ecdysozoa</taxon>
        <taxon>Arthropoda</taxon>
        <taxon>Chelicerata</taxon>
        <taxon>Arachnida</taxon>
        <taxon>Araneae</taxon>
        <taxon>Araneomorphae</taxon>
        <taxon>Entelegynae</taxon>
        <taxon>Araneoidea</taxon>
        <taxon>Nephilidae</taxon>
        <taxon>Trichonephila</taxon>
    </lineage>
</organism>
<comment type="caution">
    <text evidence="1">The sequence shown here is derived from an EMBL/GenBank/DDBJ whole genome shotgun (WGS) entry which is preliminary data.</text>
</comment>
<name>A0A8X6FQI4_TRICU</name>
<evidence type="ECO:0000313" key="2">
    <source>
        <dbReference type="Proteomes" id="UP000887116"/>
    </source>
</evidence>
<protein>
    <submittedName>
        <fullName evidence="1">Uncharacterized protein</fullName>
    </submittedName>
</protein>
<gene>
    <name evidence="1" type="ORF">TNCT_81011</name>
</gene>
<keyword evidence="2" id="KW-1185">Reference proteome</keyword>
<accession>A0A8X6FQI4</accession>
<evidence type="ECO:0000313" key="1">
    <source>
        <dbReference type="EMBL" id="GFQ86707.1"/>
    </source>
</evidence>
<dbReference type="EMBL" id="BMAO01033056">
    <property type="protein sequence ID" value="GFQ86707.1"/>
    <property type="molecule type" value="Genomic_DNA"/>
</dbReference>
<dbReference type="AlphaFoldDB" id="A0A8X6FQI4"/>
<proteinExistence type="predicted"/>